<dbReference type="AlphaFoldDB" id="A0A2S2CZU1"/>
<geneLocation type="plasmid" evidence="1 2">
    <name>unnamed3</name>
</geneLocation>
<accession>A0A2S2CZU1</accession>
<dbReference type="OrthoDB" id="7305708at2"/>
<sequence>MTEQEFLRHLADYGADPARWPAELRAAAHQLLAGRTIADRPALRDLLAAEAAFDRRLAGVVPVVDEARVRHLVASVTRAARDTPRGAAPDSLLVFLLGPLPRPAAAALGLGLLLLGWVIGATVPHVGTTEVALPGDDVTILFDGDGR</sequence>
<keyword evidence="2" id="KW-1185">Reference proteome</keyword>
<evidence type="ECO:0000313" key="1">
    <source>
        <dbReference type="EMBL" id="AWK90034.1"/>
    </source>
</evidence>
<dbReference type="RefSeq" id="WP_109333939.1">
    <property type="nucleotide sequence ID" value="NZ_CP029358.1"/>
</dbReference>
<dbReference type="KEGG" id="azz:DEW08_29005"/>
<proteinExistence type="predicted"/>
<evidence type="ECO:0000313" key="2">
    <source>
        <dbReference type="Proteomes" id="UP000245629"/>
    </source>
</evidence>
<reference evidence="2" key="1">
    <citation type="submission" date="2018-05" db="EMBL/GenBank/DDBJ databases">
        <title>Azospirillum thermophila sp. nov., a novel isolated from hot spring.</title>
        <authorList>
            <person name="Zhao Z."/>
        </authorList>
    </citation>
    <scope>NUCLEOTIDE SEQUENCE [LARGE SCALE GENOMIC DNA]</scope>
    <source>
        <strain evidence="2">CFH 70021</strain>
        <plasmid evidence="2">unnamed3</plasmid>
    </source>
</reference>
<dbReference type="Proteomes" id="UP000245629">
    <property type="component" value="Plasmid unnamed3"/>
</dbReference>
<protein>
    <submittedName>
        <fullName evidence="1">Uncharacterized protein</fullName>
    </submittedName>
</protein>
<keyword evidence="1" id="KW-0614">Plasmid</keyword>
<name>A0A2S2CZU1_9PROT</name>
<gene>
    <name evidence="1" type="ORF">DEW08_29005</name>
</gene>
<organism evidence="1 2">
    <name type="scientific">Azospirillum thermophilum</name>
    <dbReference type="NCBI Taxonomy" id="2202148"/>
    <lineage>
        <taxon>Bacteria</taxon>
        <taxon>Pseudomonadati</taxon>
        <taxon>Pseudomonadota</taxon>
        <taxon>Alphaproteobacteria</taxon>
        <taxon>Rhodospirillales</taxon>
        <taxon>Azospirillaceae</taxon>
        <taxon>Azospirillum</taxon>
    </lineage>
</organism>
<dbReference type="EMBL" id="CP029358">
    <property type="protein sequence ID" value="AWK90034.1"/>
    <property type="molecule type" value="Genomic_DNA"/>
</dbReference>